<dbReference type="Pfam" id="PF07714">
    <property type="entry name" value="PK_Tyr_Ser-Thr"/>
    <property type="match status" value="1"/>
</dbReference>
<sequence length="285" mass="32844">MKEEFNALEENKTWELVPKPNGKKVIGNKWVYKVKMVHLSSLLPSIHVLHDQSIVKLLGACIEGKYLFLVYRFVESANLRDCLLRVALDVAKGLEYLHHLFSPPLIHKHIRSRNILVSNELCAQIVHVGVYVLTSEVEFRTTKISQDPKISLDHGMGEIQPENNSSHRLCRSRSIKISGVHSYMPPEYISSREVSFNDLKVAKTFPLPYLLHILMTCNDSKIKLKRWMDPLLKDLFPLDDVYMVAPIAKACTRPNHVNRSDMVEVGVHLQKLFISPEQFEHIERF</sequence>
<gene>
    <name evidence="2" type="ORF">KP509_15G057900</name>
</gene>
<keyword evidence="3" id="KW-1185">Reference proteome</keyword>
<evidence type="ECO:0000259" key="1">
    <source>
        <dbReference type="PROSITE" id="PS50011"/>
    </source>
</evidence>
<dbReference type="PANTHER" id="PTHR46863:SF1">
    <property type="entry name" value="PROTEIN KINASE SUPERFAMILY PROTEIN"/>
    <property type="match status" value="1"/>
</dbReference>
<dbReference type="OrthoDB" id="4062651at2759"/>
<dbReference type="GO" id="GO:0005524">
    <property type="term" value="F:ATP binding"/>
    <property type="evidence" value="ECO:0007669"/>
    <property type="project" value="InterPro"/>
</dbReference>
<dbReference type="GO" id="GO:0004713">
    <property type="term" value="F:protein tyrosine kinase activity"/>
    <property type="evidence" value="ECO:0007669"/>
    <property type="project" value="InterPro"/>
</dbReference>
<accession>A0A8T2T5I4</accession>
<evidence type="ECO:0000313" key="3">
    <source>
        <dbReference type="Proteomes" id="UP000825935"/>
    </source>
</evidence>
<dbReference type="Gene3D" id="1.10.510.10">
    <property type="entry name" value="Transferase(Phosphotransferase) domain 1"/>
    <property type="match status" value="1"/>
</dbReference>
<comment type="caution">
    <text evidence="2">The sequence shown here is derived from an EMBL/GenBank/DDBJ whole genome shotgun (WGS) entry which is preliminary data.</text>
</comment>
<evidence type="ECO:0000313" key="2">
    <source>
        <dbReference type="EMBL" id="KAH7405136.1"/>
    </source>
</evidence>
<dbReference type="InterPro" id="IPR020635">
    <property type="entry name" value="Tyr_kinase_cat_dom"/>
</dbReference>
<organism evidence="2 3">
    <name type="scientific">Ceratopteris richardii</name>
    <name type="common">Triangle waterfern</name>
    <dbReference type="NCBI Taxonomy" id="49495"/>
    <lineage>
        <taxon>Eukaryota</taxon>
        <taxon>Viridiplantae</taxon>
        <taxon>Streptophyta</taxon>
        <taxon>Embryophyta</taxon>
        <taxon>Tracheophyta</taxon>
        <taxon>Polypodiopsida</taxon>
        <taxon>Polypodiidae</taxon>
        <taxon>Polypodiales</taxon>
        <taxon>Pteridineae</taxon>
        <taxon>Pteridaceae</taxon>
        <taxon>Parkerioideae</taxon>
        <taxon>Ceratopteris</taxon>
    </lineage>
</organism>
<name>A0A8T2T5I4_CERRI</name>
<dbReference type="SMART" id="SM00219">
    <property type="entry name" value="TyrKc"/>
    <property type="match status" value="1"/>
</dbReference>
<dbReference type="InterPro" id="IPR000719">
    <property type="entry name" value="Prot_kinase_dom"/>
</dbReference>
<dbReference type="PROSITE" id="PS50011">
    <property type="entry name" value="PROTEIN_KINASE_DOM"/>
    <property type="match status" value="1"/>
</dbReference>
<dbReference type="InterPro" id="IPR001245">
    <property type="entry name" value="Ser-Thr/Tyr_kinase_cat_dom"/>
</dbReference>
<dbReference type="AlphaFoldDB" id="A0A8T2T5I4"/>
<dbReference type="Proteomes" id="UP000825935">
    <property type="component" value="Chromosome 15"/>
</dbReference>
<dbReference type="SUPFAM" id="SSF56112">
    <property type="entry name" value="Protein kinase-like (PK-like)"/>
    <property type="match status" value="1"/>
</dbReference>
<protein>
    <recommendedName>
        <fullName evidence="1">Protein kinase domain-containing protein</fullName>
    </recommendedName>
</protein>
<reference evidence="2" key="1">
    <citation type="submission" date="2021-08" db="EMBL/GenBank/DDBJ databases">
        <title>WGS assembly of Ceratopteris richardii.</title>
        <authorList>
            <person name="Marchant D.B."/>
            <person name="Chen G."/>
            <person name="Jenkins J."/>
            <person name="Shu S."/>
            <person name="Leebens-Mack J."/>
            <person name="Grimwood J."/>
            <person name="Schmutz J."/>
            <person name="Soltis P."/>
            <person name="Soltis D."/>
            <person name="Chen Z.-H."/>
        </authorList>
    </citation>
    <scope>NUCLEOTIDE SEQUENCE</scope>
    <source>
        <strain evidence="2">Whitten #5841</strain>
        <tissue evidence="2">Leaf</tissue>
    </source>
</reference>
<dbReference type="PANTHER" id="PTHR46863">
    <property type="entry name" value="OS09G0572100 PROTEIN"/>
    <property type="match status" value="1"/>
</dbReference>
<proteinExistence type="predicted"/>
<dbReference type="InterPro" id="IPR011009">
    <property type="entry name" value="Kinase-like_dom_sf"/>
</dbReference>
<feature type="domain" description="Protein kinase" evidence="1">
    <location>
        <begin position="1"/>
        <end position="285"/>
    </location>
</feature>
<dbReference type="EMBL" id="CM035420">
    <property type="protein sequence ID" value="KAH7405136.1"/>
    <property type="molecule type" value="Genomic_DNA"/>
</dbReference>